<dbReference type="EMBL" id="CAXAMM010011625">
    <property type="protein sequence ID" value="CAK9026640.1"/>
    <property type="molecule type" value="Genomic_DNA"/>
</dbReference>
<keyword evidence="3" id="KW-1185">Reference proteome</keyword>
<proteinExistence type="predicted"/>
<name>A0ABP0KII1_9DINO</name>
<reference evidence="2 3" key="1">
    <citation type="submission" date="2024-02" db="EMBL/GenBank/DDBJ databases">
        <authorList>
            <person name="Chen Y."/>
            <person name="Shah S."/>
            <person name="Dougan E. K."/>
            <person name="Thang M."/>
            <person name="Chan C."/>
        </authorList>
    </citation>
    <scope>NUCLEOTIDE SEQUENCE [LARGE SCALE GENOMIC DNA]</scope>
</reference>
<feature type="region of interest" description="Disordered" evidence="1">
    <location>
        <begin position="360"/>
        <end position="387"/>
    </location>
</feature>
<protein>
    <submittedName>
        <fullName evidence="2">Uncharacterized protein</fullName>
    </submittedName>
</protein>
<dbReference type="Proteomes" id="UP001642464">
    <property type="component" value="Unassembled WGS sequence"/>
</dbReference>
<sequence length="387" mass="43083">MPISILKNKDAKGKEEEDEEDEDEEDDEDEAEEGSDGEETGPGDSESEEETEEEPEETPEEKSTGKKRKREDEASSSKKSSEKAEEKTEAKGKKGLEKAEAFKRWINNKKKCPAKIIAACKNEETRNQIFNDYVELGRKNTSQVEARFNLTIQDPEFPDDEGELLYWVLVEFNLDDIKELKRITQLELQGSLDPEGVKAFVEAGGCLDGSQHLSLKDMAGKSGMKSLENATIGMKGKVKKPKGPKRTNGNTEDKEQDPNAKKVTADTPIEKAQALVNRILKDINSCREFAFKLRPLAMSTDLIDQLSACAVKLGRQAELLQQKIKSKQNKNRHYVDIIREVDEITAMAKGRLELAKALIRASEKSSKPKKKAAENPGDAATAKQPSA</sequence>
<accession>A0ABP0KII1</accession>
<evidence type="ECO:0000256" key="1">
    <source>
        <dbReference type="SAM" id="MobiDB-lite"/>
    </source>
</evidence>
<feature type="compositionally biased region" description="Basic and acidic residues" evidence="1">
    <location>
        <begin position="251"/>
        <end position="264"/>
    </location>
</feature>
<feature type="compositionally biased region" description="Basic residues" evidence="1">
    <location>
        <begin position="236"/>
        <end position="245"/>
    </location>
</feature>
<evidence type="ECO:0000313" key="3">
    <source>
        <dbReference type="Proteomes" id="UP001642464"/>
    </source>
</evidence>
<organism evidence="2 3">
    <name type="scientific">Durusdinium trenchii</name>
    <dbReference type="NCBI Taxonomy" id="1381693"/>
    <lineage>
        <taxon>Eukaryota</taxon>
        <taxon>Sar</taxon>
        <taxon>Alveolata</taxon>
        <taxon>Dinophyceae</taxon>
        <taxon>Suessiales</taxon>
        <taxon>Symbiodiniaceae</taxon>
        <taxon>Durusdinium</taxon>
    </lineage>
</organism>
<feature type="compositionally biased region" description="Basic and acidic residues" evidence="1">
    <location>
        <begin position="60"/>
        <end position="95"/>
    </location>
</feature>
<feature type="region of interest" description="Disordered" evidence="1">
    <location>
        <begin position="231"/>
        <end position="264"/>
    </location>
</feature>
<feature type="region of interest" description="Disordered" evidence="1">
    <location>
        <begin position="1"/>
        <end position="95"/>
    </location>
</feature>
<evidence type="ECO:0000313" key="2">
    <source>
        <dbReference type="EMBL" id="CAK9026640.1"/>
    </source>
</evidence>
<feature type="compositionally biased region" description="Acidic residues" evidence="1">
    <location>
        <begin position="16"/>
        <end position="59"/>
    </location>
</feature>
<gene>
    <name evidence="2" type="ORF">SCF082_LOCUS17588</name>
</gene>
<comment type="caution">
    <text evidence="2">The sequence shown here is derived from an EMBL/GenBank/DDBJ whole genome shotgun (WGS) entry which is preliminary data.</text>
</comment>